<name>A0A1H6MEC3_9FLAO</name>
<dbReference type="Proteomes" id="UP000199634">
    <property type="component" value="Unassembled WGS sequence"/>
</dbReference>
<evidence type="ECO:0000313" key="4">
    <source>
        <dbReference type="Proteomes" id="UP000199634"/>
    </source>
</evidence>
<dbReference type="STRING" id="1159016.SAMN02927937_02483"/>
<keyword evidence="4" id="KW-1185">Reference proteome</keyword>
<proteinExistence type="predicted"/>
<feature type="chain" id="PRO_5011639560" evidence="2">
    <location>
        <begin position="30"/>
        <end position="275"/>
    </location>
</feature>
<dbReference type="AlphaFoldDB" id="A0A1H6MEC3"/>
<reference evidence="3 4" key="1">
    <citation type="submission" date="2016-10" db="EMBL/GenBank/DDBJ databases">
        <authorList>
            <person name="de Groot N.N."/>
        </authorList>
    </citation>
    <scope>NUCLEOTIDE SEQUENCE [LARGE SCALE GENOMIC DNA]</scope>
    <source>
        <strain evidence="3 4">CGMCC 1.10825</strain>
    </source>
</reference>
<gene>
    <name evidence="3" type="ORF">SAMN02927937_02483</name>
</gene>
<organism evidence="3 4">
    <name type="scientific">Paenimyroides marinum</name>
    <dbReference type="NCBI Taxonomy" id="1159016"/>
    <lineage>
        <taxon>Bacteria</taxon>
        <taxon>Pseudomonadati</taxon>
        <taxon>Bacteroidota</taxon>
        <taxon>Flavobacteriia</taxon>
        <taxon>Flavobacteriales</taxon>
        <taxon>Flavobacteriaceae</taxon>
        <taxon>Paenimyroides</taxon>
    </lineage>
</organism>
<feature type="compositionally biased region" description="Acidic residues" evidence="1">
    <location>
        <begin position="41"/>
        <end position="57"/>
    </location>
</feature>
<dbReference type="RefSeq" id="WP_091101574.1">
    <property type="nucleotide sequence ID" value="NZ_FNXE01000044.1"/>
</dbReference>
<dbReference type="PROSITE" id="PS51257">
    <property type="entry name" value="PROKAR_LIPOPROTEIN"/>
    <property type="match status" value="1"/>
</dbReference>
<dbReference type="OrthoDB" id="5510929at2"/>
<keyword evidence="2" id="KW-0732">Signal</keyword>
<dbReference type="Pfam" id="PF14064">
    <property type="entry name" value="HmuY"/>
    <property type="match status" value="1"/>
</dbReference>
<evidence type="ECO:0000256" key="2">
    <source>
        <dbReference type="SAM" id="SignalP"/>
    </source>
</evidence>
<dbReference type="EMBL" id="FNXE01000044">
    <property type="protein sequence ID" value="SEH97421.1"/>
    <property type="molecule type" value="Genomic_DNA"/>
</dbReference>
<evidence type="ECO:0000313" key="3">
    <source>
        <dbReference type="EMBL" id="SEH97421.1"/>
    </source>
</evidence>
<feature type="signal peptide" evidence="2">
    <location>
        <begin position="1"/>
        <end position="29"/>
    </location>
</feature>
<evidence type="ECO:0000256" key="1">
    <source>
        <dbReference type="SAM" id="MobiDB-lite"/>
    </source>
</evidence>
<accession>A0A1H6MEC3</accession>
<dbReference type="InterPro" id="IPR025921">
    <property type="entry name" value="HmuY"/>
</dbReference>
<protein>
    <submittedName>
        <fullName evidence="3">HmuY protein</fullName>
    </submittedName>
</protein>
<sequence>MKKSNLKISTLLKTFTLLFICSVVLTACSGDDSNPSVVTDDSPEVIDDDNAPIDDDTPPTTNYNKLIRVENFGYTLADGDQFEDKDILYYSLVENKEIISDYRKTTRWDLGFSGLYSSFLSGNNGSDTGNLGSGTSAVGGIYIVAQPFDEVTDIPDDSVFKTNREIYGTDENGAFGNGKGWYLYDFDGDLVRDGSYDNRHIAYALGEPLVLNNGTTVPARTLILKTAKGDYAKIKMISVYKDIFNREDFTRTAPKMYFTFEYVVVPKGSTKFEIK</sequence>
<feature type="region of interest" description="Disordered" evidence="1">
    <location>
        <begin position="32"/>
        <end position="59"/>
    </location>
</feature>